<accession>A0A6N1NL62</accession>
<dbReference type="GeneID" id="80517116"/>
<dbReference type="RefSeq" id="YP_010780425.1">
    <property type="nucleotide sequence ID" value="NC_075038.1"/>
</dbReference>
<dbReference type="GO" id="GO:0003684">
    <property type="term" value="F:damaged DNA binding"/>
    <property type="evidence" value="ECO:0007669"/>
    <property type="project" value="InterPro"/>
</dbReference>
<dbReference type="GO" id="GO:0008534">
    <property type="term" value="F:oxidized purine nucleobase lesion DNA N-glycosylase activity"/>
    <property type="evidence" value="ECO:0007669"/>
    <property type="project" value="UniProtKB-EC"/>
</dbReference>
<keyword evidence="6" id="KW-0234">DNA repair</keyword>
<dbReference type="PANTHER" id="PTHR22993">
    <property type="entry name" value="FORMAMIDOPYRIMIDINE-DNA GLYCOSYLASE"/>
    <property type="match status" value="1"/>
</dbReference>
<dbReference type="SMART" id="SM01232">
    <property type="entry name" value="H2TH"/>
    <property type="match status" value="1"/>
</dbReference>
<dbReference type="InterPro" id="IPR015886">
    <property type="entry name" value="H2TH_FPG"/>
</dbReference>
<evidence type="ECO:0000256" key="9">
    <source>
        <dbReference type="ARBA" id="ARBA00023295"/>
    </source>
</evidence>
<dbReference type="SMART" id="SM00898">
    <property type="entry name" value="Fapy_DNA_glyco"/>
    <property type="match status" value="1"/>
</dbReference>
<sequence length="287" mass="33402">MPEIAEIALTSEILEKYLKNKTLLSFDFISGRFTKNSPVGYDDFVAALPLKVKHVSSRGKFLWFELYDPNDKDDIWYVWNTFGLTGMWSFFEPKHTRAVLTFKNNLTVYFSDMRNFGTFKFSKDKAALDKKLDDLSPDFLKDDDFDISKIKKYKIPIVKILMDQTKVGSGLGNYLVAEILYRAGISPHRLGSQLSDDDMENLTYWIKYVVKLSYIDNHIGYMVNLEEEANKITRKNYHPDIKLKDKTFKFMVYRQKTDPLGNKVKIDKIVGTGDNKRSTYWVPAVQK</sequence>
<dbReference type="EMBL" id="MF405918">
    <property type="protein sequence ID" value="QKU33817.1"/>
    <property type="molecule type" value="Genomic_DNA"/>
</dbReference>
<dbReference type="Pfam" id="PF06831">
    <property type="entry name" value="H2TH"/>
    <property type="match status" value="1"/>
</dbReference>
<comment type="catalytic activity">
    <reaction evidence="1">
        <text>Hydrolysis of DNA containing ring-opened 7-methylguanine residues, releasing 2,6-diamino-4-hydroxy-5-(N-methyl)formamidopyrimidine.</text>
        <dbReference type="EC" id="3.2.2.23"/>
    </reaction>
</comment>
<proteinExistence type="inferred from homology"/>
<dbReference type="PROSITE" id="PS51068">
    <property type="entry name" value="FPG_CAT"/>
    <property type="match status" value="1"/>
</dbReference>
<evidence type="ECO:0000256" key="5">
    <source>
        <dbReference type="ARBA" id="ARBA00023125"/>
    </source>
</evidence>
<reference evidence="11" key="2">
    <citation type="journal article" date="2018" name="Nat. Commun.">
        <title>Tailed giant Tupanvirus possesses the most complete translational apparatus of the known virosphere.</title>
        <authorList>
            <person name="Abrahao J."/>
            <person name="Silva L."/>
            <person name="Silva L.S."/>
            <person name="Khalil J.Y.B."/>
            <person name="Rodrigues R."/>
            <person name="Arantes T."/>
            <person name="Assis F."/>
            <person name="Boratto P."/>
            <person name="Andrade M."/>
            <person name="Kroon E.G."/>
            <person name="Ribeiro B."/>
            <person name="Bergier I."/>
            <person name="Seligmann H."/>
            <person name="Ghigo E."/>
            <person name="Colson P."/>
            <person name="Levasseur A."/>
            <person name="Kroemer G."/>
            <person name="Raoult D."/>
            <person name="La Scola B."/>
        </authorList>
    </citation>
    <scope>NUCLEOTIDE SEQUENCE [LARGE SCALE GENOMIC DNA]</scope>
    <source>
        <strain evidence="11">Deep ocean</strain>
    </source>
</reference>
<evidence type="ECO:0000259" key="10">
    <source>
        <dbReference type="PROSITE" id="PS51068"/>
    </source>
</evidence>
<keyword evidence="8" id="KW-0511">Multifunctional enzyme</keyword>
<keyword evidence="5" id="KW-0238">DNA-binding</keyword>
<dbReference type="KEGG" id="vg:80517116"/>
<dbReference type="GO" id="GO:0008270">
    <property type="term" value="F:zinc ion binding"/>
    <property type="evidence" value="ECO:0007669"/>
    <property type="project" value="InterPro"/>
</dbReference>
<dbReference type="SUPFAM" id="SSF46946">
    <property type="entry name" value="S13-like H2TH domain"/>
    <property type="match status" value="1"/>
</dbReference>
<keyword evidence="9" id="KW-0326">Glycosidase</keyword>
<keyword evidence="3" id="KW-0227">DNA damage</keyword>
<dbReference type="Pfam" id="PF01149">
    <property type="entry name" value="Fapy_DNA_glyco"/>
    <property type="match status" value="1"/>
</dbReference>
<dbReference type="InterPro" id="IPR010979">
    <property type="entry name" value="Ribosomal_uS13-like_H2TH"/>
</dbReference>
<dbReference type="InterPro" id="IPR049392">
    <property type="entry name" value="FPG_C"/>
</dbReference>
<feature type="domain" description="Formamidopyrimidine-DNA glycosylase catalytic" evidence="10">
    <location>
        <begin position="2"/>
        <end position="117"/>
    </location>
</feature>
<evidence type="ECO:0000256" key="7">
    <source>
        <dbReference type="ARBA" id="ARBA00023239"/>
    </source>
</evidence>
<dbReference type="PANTHER" id="PTHR22993:SF9">
    <property type="entry name" value="FORMAMIDOPYRIMIDINE-DNA GLYCOSYLASE"/>
    <property type="match status" value="1"/>
</dbReference>
<keyword evidence="4" id="KW-0378">Hydrolase</keyword>
<evidence type="ECO:0000256" key="8">
    <source>
        <dbReference type="ARBA" id="ARBA00023268"/>
    </source>
</evidence>
<evidence type="ECO:0000256" key="2">
    <source>
        <dbReference type="ARBA" id="ARBA00009409"/>
    </source>
</evidence>
<evidence type="ECO:0000256" key="4">
    <source>
        <dbReference type="ARBA" id="ARBA00022801"/>
    </source>
</evidence>
<evidence type="ECO:0000256" key="1">
    <source>
        <dbReference type="ARBA" id="ARBA00001668"/>
    </source>
</evidence>
<evidence type="ECO:0000256" key="6">
    <source>
        <dbReference type="ARBA" id="ARBA00023204"/>
    </source>
</evidence>
<protein>
    <submittedName>
        <fullName evidence="11">Formamidopyrimidine-DNA glycosylase</fullName>
    </submittedName>
</protein>
<dbReference type="InterPro" id="IPR035937">
    <property type="entry name" value="FPG_N"/>
</dbReference>
<dbReference type="InterPro" id="IPR012319">
    <property type="entry name" value="FPG_cat"/>
</dbReference>
<comment type="similarity">
    <text evidence="2">Belongs to the FPG family.</text>
</comment>
<dbReference type="GO" id="GO:0016829">
    <property type="term" value="F:lyase activity"/>
    <property type="evidence" value="ECO:0007669"/>
    <property type="project" value="UniProtKB-KW"/>
</dbReference>
<keyword evidence="7" id="KW-0456">Lyase</keyword>
<dbReference type="Pfam" id="PF21025">
    <property type="entry name" value="Fapy_DNA_glyco_C"/>
    <property type="match status" value="1"/>
</dbReference>
<dbReference type="GO" id="GO:0003906">
    <property type="term" value="F:DNA-(apurinic or apyrimidinic site) endonuclease activity"/>
    <property type="evidence" value="ECO:0007669"/>
    <property type="project" value="InterPro"/>
</dbReference>
<reference evidence="11" key="1">
    <citation type="submission" date="2017-06" db="EMBL/GenBank/DDBJ databases">
        <authorList>
            <person name="Assis F.L."/>
            <person name="Abrahao J.S."/>
            <person name="Silva L."/>
            <person name="Khalil J.B."/>
            <person name="Rodrigues R."/>
            <person name="Silva L.S."/>
            <person name="Boratto P."/>
            <person name="Andrade M."/>
            <person name="Kroon E.G."/>
            <person name="Ribeiro B."/>
            <person name="Bergier I."/>
            <person name="Seligmann H."/>
            <person name="Ghigo E."/>
            <person name="Colson P."/>
            <person name="Levasseur A."/>
            <person name="Raoult D."/>
            <person name="Scola B.L."/>
        </authorList>
    </citation>
    <scope>NUCLEOTIDE SEQUENCE</scope>
    <source>
        <strain evidence="11">Deep ocean</strain>
    </source>
</reference>
<evidence type="ECO:0000256" key="3">
    <source>
        <dbReference type="ARBA" id="ARBA00022763"/>
    </source>
</evidence>
<dbReference type="Gene3D" id="1.10.8.50">
    <property type="match status" value="1"/>
</dbReference>
<organism evidence="11">
    <name type="scientific">Tupanvirus deep ocean</name>
    <dbReference type="NCBI Taxonomy" id="2126984"/>
    <lineage>
        <taxon>Viruses</taxon>
        <taxon>Varidnaviria</taxon>
        <taxon>Bamfordvirae</taxon>
        <taxon>Nucleocytoviricota</taxon>
        <taxon>Megaviricetes</taxon>
        <taxon>Imitervirales</taxon>
        <taxon>Mimiviridae</taxon>
        <taxon>Megamimivirinae</taxon>
        <taxon>Tupanvirus</taxon>
        <taxon>Tupanvirus altamarinense</taxon>
    </lineage>
</organism>
<evidence type="ECO:0000313" key="11">
    <source>
        <dbReference type="EMBL" id="QKU33817.1"/>
    </source>
</evidence>
<dbReference type="Gene3D" id="3.20.190.10">
    <property type="entry name" value="MutM-like, N-terminal"/>
    <property type="match status" value="1"/>
</dbReference>
<dbReference type="GO" id="GO:0006284">
    <property type="term" value="P:base-excision repair"/>
    <property type="evidence" value="ECO:0007669"/>
    <property type="project" value="InterPro"/>
</dbReference>
<dbReference type="CDD" id="cd08773">
    <property type="entry name" value="FpgNei_N"/>
    <property type="match status" value="1"/>
</dbReference>
<name>A0A6N1NL62_9VIRU</name>
<dbReference type="SUPFAM" id="SSF81624">
    <property type="entry name" value="N-terminal domain of MutM-like DNA repair proteins"/>
    <property type="match status" value="1"/>
</dbReference>